<dbReference type="PROSITE" id="PS50043">
    <property type="entry name" value="HTH_LUXR_2"/>
    <property type="match status" value="1"/>
</dbReference>
<dbReference type="InterPro" id="IPR011006">
    <property type="entry name" value="CheY-like_superfamily"/>
</dbReference>
<dbReference type="PROSITE" id="PS50110">
    <property type="entry name" value="RESPONSE_REGULATORY"/>
    <property type="match status" value="1"/>
</dbReference>
<gene>
    <name evidence="10" type="ORF">SAMN05192546_101309</name>
</gene>
<comment type="function">
    <text evidence="6">May play the central regulatory role in sporulation. It may be an element of the effector pathway responsible for the activation of sporulation genes in response to nutritional stress. Spo0A may act in concert with spo0H (a sigma factor) to control the expression of some genes that are critical to the sporulation process.</text>
</comment>
<sequence>MAKIKVLIADDHSLVRQGLIQIISLEDDIEVVGEAGDGEECVQKVKETKPDVVLLDINMPKMNGIKALRKIKDLDKSIKVIILTFHEEIEYLFETFNLGANGYIVKDAESRILIDGIREVNEGVSYVYPTMAEGDQQQLHKLKHFEQPKEMIDHKKISLTKREYEILTLIADGLNNREIANTLFISEKTVKNHVSNIFKKIQVNDRTQAAIYAFRNRIKSV</sequence>
<evidence type="ECO:0000256" key="3">
    <source>
        <dbReference type="ARBA" id="ARBA00023015"/>
    </source>
</evidence>
<evidence type="ECO:0000259" key="8">
    <source>
        <dbReference type="PROSITE" id="PS50043"/>
    </source>
</evidence>
<dbReference type="InterPro" id="IPR058245">
    <property type="entry name" value="NreC/VraR/RcsB-like_REC"/>
</dbReference>
<dbReference type="STRING" id="159292.SAMN05192546_101309"/>
<evidence type="ECO:0000256" key="7">
    <source>
        <dbReference type="PROSITE-ProRule" id="PRU00169"/>
    </source>
</evidence>
<organism evidence="10 11">
    <name type="scientific">Tindallia californiensis</name>
    <dbReference type="NCBI Taxonomy" id="159292"/>
    <lineage>
        <taxon>Bacteria</taxon>
        <taxon>Bacillati</taxon>
        <taxon>Bacillota</taxon>
        <taxon>Clostridia</taxon>
        <taxon>Peptostreptococcales</taxon>
        <taxon>Tindalliaceae</taxon>
        <taxon>Tindallia</taxon>
    </lineage>
</organism>
<dbReference type="GO" id="GO:0000160">
    <property type="term" value="P:phosphorelay signal transduction system"/>
    <property type="evidence" value="ECO:0007669"/>
    <property type="project" value="InterPro"/>
</dbReference>
<dbReference type="PANTHER" id="PTHR43214:SF43">
    <property type="entry name" value="TWO-COMPONENT RESPONSE REGULATOR"/>
    <property type="match status" value="1"/>
</dbReference>
<evidence type="ECO:0000256" key="6">
    <source>
        <dbReference type="ARBA" id="ARBA00024867"/>
    </source>
</evidence>
<dbReference type="Proteomes" id="UP000199230">
    <property type="component" value="Unassembled WGS sequence"/>
</dbReference>
<dbReference type="EMBL" id="FNPV01000001">
    <property type="protein sequence ID" value="SDY31818.1"/>
    <property type="molecule type" value="Genomic_DNA"/>
</dbReference>
<feature type="domain" description="HTH luxR-type" evidence="8">
    <location>
        <begin position="152"/>
        <end position="217"/>
    </location>
</feature>
<dbReference type="AlphaFoldDB" id="A0A1H3IX96"/>
<keyword evidence="4 10" id="KW-0238">DNA-binding</keyword>
<dbReference type="PRINTS" id="PR00038">
    <property type="entry name" value="HTHLUXR"/>
</dbReference>
<dbReference type="InterPro" id="IPR039420">
    <property type="entry name" value="WalR-like"/>
</dbReference>
<accession>A0A1H3IX96</accession>
<evidence type="ECO:0000256" key="4">
    <source>
        <dbReference type="ARBA" id="ARBA00023125"/>
    </source>
</evidence>
<dbReference type="RefSeq" id="WP_093310274.1">
    <property type="nucleotide sequence ID" value="NZ_FNPV01000001.1"/>
</dbReference>
<dbReference type="Pfam" id="PF00196">
    <property type="entry name" value="GerE"/>
    <property type="match status" value="1"/>
</dbReference>
<evidence type="ECO:0000259" key="9">
    <source>
        <dbReference type="PROSITE" id="PS50110"/>
    </source>
</evidence>
<dbReference type="SMART" id="SM00421">
    <property type="entry name" value="HTH_LUXR"/>
    <property type="match status" value="1"/>
</dbReference>
<dbReference type="InterPro" id="IPR016032">
    <property type="entry name" value="Sig_transdc_resp-reg_C-effctor"/>
</dbReference>
<dbReference type="Gene3D" id="3.40.50.2300">
    <property type="match status" value="1"/>
</dbReference>
<dbReference type="InterPro" id="IPR000792">
    <property type="entry name" value="Tscrpt_reg_LuxR_C"/>
</dbReference>
<dbReference type="OrthoDB" id="9779069at2"/>
<evidence type="ECO:0000256" key="5">
    <source>
        <dbReference type="ARBA" id="ARBA00023163"/>
    </source>
</evidence>
<dbReference type="FunFam" id="1.10.10.10:FF:000153">
    <property type="entry name" value="LuxR family transcriptional regulator"/>
    <property type="match status" value="1"/>
</dbReference>
<keyword evidence="2 7" id="KW-0597">Phosphoprotein</keyword>
<keyword evidence="5" id="KW-0804">Transcription</keyword>
<dbReference type="CDD" id="cd17535">
    <property type="entry name" value="REC_NarL-like"/>
    <property type="match status" value="1"/>
</dbReference>
<dbReference type="CDD" id="cd06170">
    <property type="entry name" value="LuxR_C_like"/>
    <property type="match status" value="1"/>
</dbReference>
<name>A0A1H3IX96_9FIRM</name>
<dbReference type="Pfam" id="PF00072">
    <property type="entry name" value="Response_reg"/>
    <property type="match status" value="1"/>
</dbReference>
<dbReference type="PANTHER" id="PTHR43214">
    <property type="entry name" value="TWO-COMPONENT RESPONSE REGULATOR"/>
    <property type="match status" value="1"/>
</dbReference>
<evidence type="ECO:0000256" key="1">
    <source>
        <dbReference type="ARBA" id="ARBA00018672"/>
    </source>
</evidence>
<evidence type="ECO:0000313" key="10">
    <source>
        <dbReference type="EMBL" id="SDY31818.1"/>
    </source>
</evidence>
<dbReference type="SUPFAM" id="SSF46894">
    <property type="entry name" value="C-terminal effector domain of the bipartite response regulators"/>
    <property type="match status" value="1"/>
</dbReference>
<protein>
    <recommendedName>
        <fullName evidence="1">Stage 0 sporulation protein A homolog</fullName>
    </recommendedName>
</protein>
<evidence type="ECO:0000256" key="2">
    <source>
        <dbReference type="ARBA" id="ARBA00022553"/>
    </source>
</evidence>
<dbReference type="SMART" id="SM00448">
    <property type="entry name" value="REC"/>
    <property type="match status" value="1"/>
</dbReference>
<proteinExistence type="predicted"/>
<feature type="modified residue" description="4-aspartylphosphate" evidence="7">
    <location>
        <position position="56"/>
    </location>
</feature>
<keyword evidence="11" id="KW-1185">Reference proteome</keyword>
<dbReference type="SUPFAM" id="SSF52172">
    <property type="entry name" value="CheY-like"/>
    <property type="match status" value="1"/>
</dbReference>
<dbReference type="PROSITE" id="PS00622">
    <property type="entry name" value="HTH_LUXR_1"/>
    <property type="match status" value="1"/>
</dbReference>
<evidence type="ECO:0000313" key="11">
    <source>
        <dbReference type="Proteomes" id="UP000199230"/>
    </source>
</evidence>
<reference evidence="10 11" key="1">
    <citation type="submission" date="2016-10" db="EMBL/GenBank/DDBJ databases">
        <authorList>
            <person name="de Groot N.N."/>
        </authorList>
    </citation>
    <scope>NUCLEOTIDE SEQUENCE [LARGE SCALE GENOMIC DNA]</scope>
    <source>
        <strain evidence="10 11">APO</strain>
    </source>
</reference>
<keyword evidence="3" id="KW-0805">Transcription regulation</keyword>
<dbReference type="GO" id="GO:0003677">
    <property type="term" value="F:DNA binding"/>
    <property type="evidence" value="ECO:0007669"/>
    <property type="project" value="UniProtKB-KW"/>
</dbReference>
<feature type="domain" description="Response regulatory" evidence="9">
    <location>
        <begin position="5"/>
        <end position="121"/>
    </location>
</feature>
<dbReference type="InterPro" id="IPR001789">
    <property type="entry name" value="Sig_transdc_resp-reg_receiver"/>
</dbReference>
<dbReference type="GO" id="GO:0006355">
    <property type="term" value="P:regulation of DNA-templated transcription"/>
    <property type="evidence" value="ECO:0007669"/>
    <property type="project" value="InterPro"/>
</dbReference>